<accession>A0ABQ8CK92</accession>
<name>A0ABQ8CK92_BRANA</name>
<gene>
    <name evidence="1" type="ORF">HID58_025140</name>
</gene>
<protein>
    <submittedName>
        <fullName evidence="1">Uncharacterized protein</fullName>
    </submittedName>
</protein>
<keyword evidence="2" id="KW-1185">Reference proteome</keyword>
<feature type="non-terminal residue" evidence="1">
    <location>
        <position position="95"/>
    </location>
</feature>
<dbReference type="Proteomes" id="UP000824890">
    <property type="component" value="Unassembled WGS sequence"/>
</dbReference>
<sequence length="95" mass="10805">MEDFLELEEFLELEDGQQLGDLDSRPIEEIMHMSKTSHIDVPEHLRPPICAKEAVGICKRVKMIHDPVKIMVPCAVFEVESPIPPDKGVYLSSYI</sequence>
<proteinExistence type="predicted"/>
<comment type="caution">
    <text evidence="1">The sequence shown here is derived from an EMBL/GenBank/DDBJ whole genome shotgun (WGS) entry which is preliminary data.</text>
</comment>
<dbReference type="EMBL" id="JAGKQM010000007">
    <property type="protein sequence ID" value="KAH0917480.1"/>
    <property type="molecule type" value="Genomic_DNA"/>
</dbReference>
<evidence type="ECO:0000313" key="1">
    <source>
        <dbReference type="EMBL" id="KAH0917480.1"/>
    </source>
</evidence>
<organism evidence="1 2">
    <name type="scientific">Brassica napus</name>
    <name type="common">Rape</name>
    <dbReference type="NCBI Taxonomy" id="3708"/>
    <lineage>
        <taxon>Eukaryota</taxon>
        <taxon>Viridiplantae</taxon>
        <taxon>Streptophyta</taxon>
        <taxon>Embryophyta</taxon>
        <taxon>Tracheophyta</taxon>
        <taxon>Spermatophyta</taxon>
        <taxon>Magnoliopsida</taxon>
        <taxon>eudicotyledons</taxon>
        <taxon>Gunneridae</taxon>
        <taxon>Pentapetalae</taxon>
        <taxon>rosids</taxon>
        <taxon>malvids</taxon>
        <taxon>Brassicales</taxon>
        <taxon>Brassicaceae</taxon>
        <taxon>Brassiceae</taxon>
        <taxon>Brassica</taxon>
    </lineage>
</organism>
<reference evidence="1 2" key="1">
    <citation type="submission" date="2021-05" db="EMBL/GenBank/DDBJ databases">
        <title>Genome Assembly of Synthetic Allotetraploid Brassica napus Reveals Homoeologous Exchanges between Subgenomes.</title>
        <authorList>
            <person name="Davis J.T."/>
        </authorList>
    </citation>
    <scope>NUCLEOTIDE SEQUENCE [LARGE SCALE GENOMIC DNA]</scope>
    <source>
        <strain evidence="2">cv. Da-Ae</strain>
        <tissue evidence="1">Seedling</tissue>
    </source>
</reference>
<evidence type="ECO:0000313" key="2">
    <source>
        <dbReference type="Proteomes" id="UP000824890"/>
    </source>
</evidence>